<dbReference type="CDD" id="cd01897">
    <property type="entry name" value="NOG"/>
    <property type="match status" value="1"/>
</dbReference>
<reference evidence="4 5" key="1">
    <citation type="journal article" date="2024" name="G3 (Bethesda)">
        <title>Genome assembly of Hibiscus sabdariffa L. provides insights into metabolisms of medicinal natural products.</title>
        <authorList>
            <person name="Kim T."/>
        </authorList>
    </citation>
    <scope>NUCLEOTIDE SEQUENCE [LARGE SCALE GENOMIC DNA]</scope>
    <source>
        <strain evidence="4">TK-2024</strain>
        <tissue evidence="4">Old leaves</tissue>
    </source>
</reference>
<protein>
    <recommendedName>
        <fullName evidence="3">Inositol polyphosphate-related phosphatase domain-containing protein</fullName>
    </recommendedName>
</protein>
<gene>
    <name evidence="4" type="ORF">V6N11_036585</name>
</gene>
<dbReference type="InterPro" id="IPR041623">
    <property type="entry name" value="NOG1_N"/>
</dbReference>
<feature type="region of interest" description="Disordered" evidence="2">
    <location>
        <begin position="58"/>
        <end position="77"/>
    </location>
</feature>
<accession>A0ABR2RAU1</accession>
<feature type="region of interest" description="Disordered" evidence="2">
    <location>
        <begin position="1673"/>
        <end position="1704"/>
    </location>
</feature>
<organism evidence="4 5">
    <name type="scientific">Hibiscus sabdariffa</name>
    <name type="common">roselle</name>
    <dbReference type="NCBI Taxonomy" id="183260"/>
    <lineage>
        <taxon>Eukaryota</taxon>
        <taxon>Viridiplantae</taxon>
        <taxon>Streptophyta</taxon>
        <taxon>Embryophyta</taxon>
        <taxon>Tracheophyta</taxon>
        <taxon>Spermatophyta</taxon>
        <taxon>Magnoliopsida</taxon>
        <taxon>eudicotyledons</taxon>
        <taxon>Gunneridae</taxon>
        <taxon>Pentapetalae</taxon>
        <taxon>rosids</taxon>
        <taxon>malvids</taxon>
        <taxon>Malvales</taxon>
        <taxon>Malvaceae</taxon>
        <taxon>Malvoideae</taxon>
        <taxon>Hibiscus</taxon>
    </lineage>
</organism>
<dbReference type="Pfam" id="PF23755">
    <property type="entry name" value="Ig-like_IP5PC_F"/>
    <property type="match status" value="1"/>
</dbReference>
<dbReference type="InterPro" id="IPR001680">
    <property type="entry name" value="WD40_rpt"/>
</dbReference>
<dbReference type="InterPro" id="IPR027417">
    <property type="entry name" value="P-loop_NTPase"/>
</dbReference>
<dbReference type="InterPro" id="IPR056454">
    <property type="entry name" value="Beta-prop_IP5PC_F"/>
</dbReference>
<comment type="similarity">
    <text evidence="1">Belongs to the inositol polyphosphate 5-phosphatase family.</text>
</comment>
<dbReference type="Pfam" id="PF17835">
    <property type="entry name" value="NOG1_N"/>
    <property type="match status" value="1"/>
</dbReference>
<name>A0ABR2RAU1_9ROSI</name>
<dbReference type="PANTHER" id="PTHR11200:SF261">
    <property type="entry name" value="TYPE I INOSITOL POLYPHOSPHATE 5-PHOSPHATASE 12"/>
    <property type="match status" value="1"/>
</dbReference>
<dbReference type="Gene3D" id="3.40.50.300">
    <property type="entry name" value="P-loop containing nucleotide triphosphate hydrolases"/>
    <property type="match status" value="1"/>
</dbReference>
<dbReference type="PANTHER" id="PTHR11200">
    <property type="entry name" value="INOSITOL 5-PHOSPHATASE"/>
    <property type="match status" value="1"/>
</dbReference>
<feature type="compositionally biased region" description="Basic and acidic residues" evidence="2">
    <location>
        <begin position="1695"/>
        <end position="1704"/>
    </location>
</feature>
<dbReference type="InterPro" id="IPR010674">
    <property type="entry name" value="NOG1_Rossman_fold_dom"/>
</dbReference>
<dbReference type="InterPro" id="IPR030389">
    <property type="entry name" value="G_FEOB_dom"/>
</dbReference>
<comment type="caution">
    <text evidence="4">The sequence shown here is derived from an EMBL/GenBank/DDBJ whole genome shotgun (WGS) entry which is preliminary data.</text>
</comment>
<dbReference type="InterPro" id="IPR056455">
    <property type="entry name" value="Ig-like_IP5PC_F"/>
</dbReference>
<dbReference type="Gene3D" id="1.20.120.1190">
    <property type="match status" value="1"/>
</dbReference>
<dbReference type="InterPro" id="IPR006073">
    <property type="entry name" value="GTP-bd"/>
</dbReference>
<keyword evidence="5" id="KW-1185">Reference proteome</keyword>
<dbReference type="Pfam" id="PF22669">
    <property type="entry name" value="Exo_endo_phos2"/>
    <property type="match status" value="1"/>
</dbReference>
<dbReference type="InterPro" id="IPR036691">
    <property type="entry name" value="Endo/exonu/phosph_ase_sf"/>
</dbReference>
<evidence type="ECO:0000313" key="5">
    <source>
        <dbReference type="Proteomes" id="UP001396334"/>
    </source>
</evidence>
<dbReference type="Pfam" id="PF23754">
    <property type="entry name" value="Beta-prop_IP5PC_F"/>
    <property type="match status" value="1"/>
</dbReference>
<sequence>MRGAFSLLDSCQLSCTRFLSTTFQFSRGCYPMQRPIKHNTLCFCRKMQTFTRELVKPSYVSTPQTKPTKPKDQSSEKVESIGAFQKLPMVMPSIDILHSALRKAKRVLPTKGIANIAKRERNRGAKQLDALMKELAIPLRGYLENFPKRIYLHPYERSLIELTFGAGHYEEVLKKVDALRKKVVSVGKEHASLCAQSLSKREAEERLNEGLEKLQEIFKREGQAVDNLLYIAKTLRAMPVVDLEMPTLCLVGAPNVGKSSLVRLLSTGKPEVCNYPFTTRGILMGHITIDYQHFQVTDTPGLLKRCDEDRNNLEMLTLAVLSHLPTAILYVHDLSGECGMSPSDQFMIYKEISKRFGDHLWLDVISKCDLLKESPVVFITEDGEADHLELAKYRKIGPEGAIHVSVKNDEGVDELTKKVHELLMAQMGRIGRNSIQDNISVMQLSLLFALRARNPAVPSIPLGATLTMDTTNSSAEYKNGVSPWDLGRPSPVLLLLHITGRAGCGPTDPSQSVGTLQPCSCEKVLHPMCFKAIPVVDNESSIEARKDRDALAGLSSVPLPQRKIHSYSQQLRANSAHKRHRQVRKHSLDDIPKPTYQLYNDESSDDEFFSHSTSNNAPNASGEEYIITSHSQRERLDKNLSLEGGNPMEDSHNFQPLPEFIGSGGGTGIFKVPMRATIHPRRPPCLELRPHPLRETQVGKFLRNIACTSTQLWAGQESGVRFWRFEDAYQPGLGSKVRRGDEDAAPFQESANTPPAICLLVDGGNRLVWSGHKDGKIRSWKMDLPTDDTTPFKEGLSWQAHRGSVLSIVMSTYGDLWSGGEGGVIKIWPWESIEKSLSLRPEEKHMAALLVERAFIDLRSQVTVNGNCNISSSDIKCLVSDNVRAKVWCAQPLAFSLWDARTKELLKVFNIDGQIENRVDMPSQDQQGPVEDEMKVKFVPSTKKEKSGGFLQRSRNAIMGAADAVRRVATRGAGAFAEDNKRTEALVLAPDGNIWSGCTSGLLVQWDGTGMRLQDVSHHPCAVQCFCVFGARIYVGYVSGMVQVVDLEGNLVAGWIAHNGPVVKLAAGNDFIFSLATHGGIRGWNISSPGPIDGILRQELAEKEQIYSRQDNIRMLIGSWNVGQGRASQESLMAWLGSVVSDVGIVVVGLQEVEMGAGFLAMSAAKETVGLEGSSIGHWWLDTIGKALDENTTFERMGSRQLAGLLVSLWVRKNLRTHVGDTDAAAVPCGFGRAIGNKGGVGLRIRVYDRLICFVNCHLAAHLEAVNRRNADFDHIFRNMAFNRSSNLQNNAAGMVRLLFFCCSLAFSTYLFWKLYSSGLPLVLCVAAGASTSVQTARGNNPAGVNTEETKLDLAEADMVVFLGDFNYRLFGISYDEARDFVSQRCFDWLREKDQLRAEMKAGKVFQGMREAIIRFPPTYKFERHRPGLAGYDSGEKKRIPAWCDRVIYRDNRAGPAGECSLECPIVSSILLYEACMDVTESDHKPVRCKFHSTIAHVDRSVRRQAFGEVMQSSKKIKAIHDELRYVPETVVSTNSIVLQNQDTSTLRITNKSDKDKAIYKIVCDGQSTVKDEEDVTEYHPRGGFGFPRWLEVTPAAGIVKPDSSAEIAVHHEEFHTLEDLVDGIPQNWWCEDTRDKEVLLRVVICGSCSTETKSHQIRVRHCFSAKTVRIEAKSSSNKKSQGGGSLRKHNNTSDAKEDSRHGH</sequence>
<dbReference type="SUPFAM" id="SSF52540">
    <property type="entry name" value="P-loop containing nucleoside triphosphate hydrolases"/>
    <property type="match status" value="1"/>
</dbReference>
<evidence type="ECO:0000259" key="3">
    <source>
        <dbReference type="SMART" id="SM00128"/>
    </source>
</evidence>
<proteinExistence type="inferred from homology"/>
<dbReference type="InterPro" id="IPR015943">
    <property type="entry name" value="WD40/YVTN_repeat-like_dom_sf"/>
</dbReference>
<feature type="domain" description="Inositol polyphosphate-related phosphatase" evidence="3">
    <location>
        <begin position="1111"/>
        <end position="1499"/>
    </location>
</feature>
<dbReference type="SMART" id="SM00128">
    <property type="entry name" value="IPPc"/>
    <property type="match status" value="1"/>
</dbReference>
<dbReference type="SUPFAM" id="SSF56219">
    <property type="entry name" value="DNase I-like"/>
    <property type="match status" value="1"/>
</dbReference>
<evidence type="ECO:0000256" key="2">
    <source>
        <dbReference type="SAM" id="MobiDB-lite"/>
    </source>
</evidence>
<dbReference type="InterPro" id="IPR000300">
    <property type="entry name" value="IPPc"/>
</dbReference>
<dbReference type="EMBL" id="JBBPBN010000024">
    <property type="protein sequence ID" value="KAK9010068.1"/>
    <property type="molecule type" value="Genomic_DNA"/>
</dbReference>
<dbReference type="SUPFAM" id="SSF101908">
    <property type="entry name" value="Putative isomerase YbhE"/>
    <property type="match status" value="1"/>
</dbReference>
<dbReference type="SMART" id="SM00320">
    <property type="entry name" value="WD40"/>
    <property type="match status" value="5"/>
</dbReference>
<evidence type="ECO:0000256" key="1">
    <source>
        <dbReference type="ARBA" id="ARBA00010768"/>
    </source>
</evidence>
<dbReference type="Gene3D" id="3.60.10.10">
    <property type="entry name" value="Endonuclease/exonuclease/phosphatase"/>
    <property type="match status" value="1"/>
</dbReference>
<dbReference type="PRINTS" id="PR00326">
    <property type="entry name" value="GTP1OBG"/>
</dbReference>
<evidence type="ECO:0000313" key="4">
    <source>
        <dbReference type="EMBL" id="KAK9010068.1"/>
    </source>
</evidence>
<dbReference type="Pfam" id="PF06858">
    <property type="entry name" value="NOG1"/>
    <property type="match status" value="1"/>
</dbReference>
<dbReference type="Pfam" id="PF02421">
    <property type="entry name" value="FeoB_N"/>
    <property type="match status" value="1"/>
</dbReference>
<dbReference type="CDD" id="cd09074">
    <property type="entry name" value="INPP5c"/>
    <property type="match status" value="1"/>
</dbReference>
<dbReference type="InterPro" id="IPR046985">
    <property type="entry name" value="IP5"/>
</dbReference>
<dbReference type="Gene3D" id="2.130.10.10">
    <property type="entry name" value="YVTN repeat-like/Quinoprotein amine dehydrogenase"/>
    <property type="match status" value="2"/>
</dbReference>
<dbReference type="Proteomes" id="UP001396334">
    <property type="component" value="Unassembled WGS sequence"/>
</dbReference>